<feature type="compositionally biased region" description="Basic and acidic residues" evidence="13">
    <location>
        <begin position="295"/>
        <end position="306"/>
    </location>
</feature>
<evidence type="ECO:0000256" key="3">
    <source>
        <dbReference type="ARBA" id="ARBA00005179"/>
    </source>
</evidence>
<comment type="cofactor">
    <cofactor evidence="1">
        <name>heme</name>
        <dbReference type="ChEBI" id="CHEBI:30413"/>
    </cofactor>
</comment>
<dbReference type="GO" id="GO:0016705">
    <property type="term" value="F:oxidoreductase activity, acting on paired donors, with incorporation or reduction of molecular oxygen"/>
    <property type="evidence" value="ECO:0007669"/>
    <property type="project" value="InterPro"/>
</dbReference>
<dbReference type="OrthoDB" id="3934656at2759"/>
<evidence type="ECO:0000256" key="2">
    <source>
        <dbReference type="ARBA" id="ARBA00004167"/>
    </source>
</evidence>
<dbReference type="STRING" id="742152.A0A2H3J3T2"/>
<keyword evidence="12" id="KW-0472">Membrane</keyword>
<keyword evidence="8" id="KW-1133">Transmembrane helix</keyword>
<feature type="region of interest" description="Disordered" evidence="13">
    <location>
        <begin position="295"/>
        <end position="327"/>
    </location>
</feature>
<dbReference type="InterPro" id="IPR050364">
    <property type="entry name" value="Cytochrome_P450_fung"/>
</dbReference>
<comment type="similarity">
    <text evidence="4">Belongs to the cytochrome P450 family.</text>
</comment>
<dbReference type="EMBL" id="KB467898">
    <property type="protein sequence ID" value="PCH36902.1"/>
    <property type="molecule type" value="Genomic_DNA"/>
</dbReference>
<evidence type="ECO:0000256" key="6">
    <source>
        <dbReference type="ARBA" id="ARBA00022692"/>
    </source>
</evidence>
<dbReference type="AlphaFoldDB" id="A0A2H3J3T2"/>
<dbReference type="GO" id="GO:0020037">
    <property type="term" value="F:heme binding"/>
    <property type="evidence" value="ECO:0007669"/>
    <property type="project" value="InterPro"/>
</dbReference>
<comment type="subcellular location">
    <subcellularLocation>
        <location evidence="2">Membrane</location>
        <topology evidence="2">Single-pass membrane protein</topology>
    </subcellularLocation>
</comment>
<evidence type="ECO:0000256" key="5">
    <source>
        <dbReference type="ARBA" id="ARBA00022617"/>
    </source>
</evidence>
<keyword evidence="15" id="KW-1185">Reference proteome</keyword>
<dbReference type="PRINTS" id="PR00463">
    <property type="entry name" value="EP450I"/>
</dbReference>
<keyword evidence="7" id="KW-0479">Metal-binding</keyword>
<keyword evidence="5" id="KW-0349">Heme</keyword>
<reference evidence="14 15" key="1">
    <citation type="journal article" date="2012" name="Science">
        <title>The Paleozoic origin of enzymatic lignin decomposition reconstructed from 31 fungal genomes.</title>
        <authorList>
            <person name="Floudas D."/>
            <person name="Binder M."/>
            <person name="Riley R."/>
            <person name="Barry K."/>
            <person name="Blanchette R.A."/>
            <person name="Henrissat B."/>
            <person name="Martinez A.T."/>
            <person name="Otillar R."/>
            <person name="Spatafora J.W."/>
            <person name="Yadav J.S."/>
            <person name="Aerts A."/>
            <person name="Benoit I."/>
            <person name="Boyd A."/>
            <person name="Carlson A."/>
            <person name="Copeland A."/>
            <person name="Coutinho P.M."/>
            <person name="de Vries R.P."/>
            <person name="Ferreira P."/>
            <person name="Findley K."/>
            <person name="Foster B."/>
            <person name="Gaskell J."/>
            <person name="Glotzer D."/>
            <person name="Gorecki P."/>
            <person name="Heitman J."/>
            <person name="Hesse C."/>
            <person name="Hori C."/>
            <person name="Igarashi K."/>
            <person name="Jurgens J.A."/>
            <person name="Kallen N."/>
            <person name="Kersten P."/>
            <person name="Kohler A."/>
            <person name="Kuees U."/>
            <person name="Kumar T.K.A."/>
            <person name="Kuo A."/>
            <person name="LaButti K."/>
            <person name="Larrondo L.F."/>
            <person name="Lindquist E."/>
            <person name="Ling A."/>
            <person name="Lombard V."/>
            <person name="Lucas S."/>
            <person name="Lundell T."/>
            <person name="Martin R."/>
            <person name="McLaughlin D.J."/>
            <person name="Morgenstern I."/>
            <person name="Morin E."/>
            <person name="Murat C."/>
            <person name="Nagy L.G."/>
            <person name="Nolan M."/>
            <person name="Ohm R.A."/>
            <person name="Patyshakuliyeva A."/>
            <person name="Rokas A."/>
            <person name="Ruiz-Duenas F.J."/>
            <person name="Sabat G."/>
            <person name="Salamov A."/>
            <person name="Samejima M."/>
            <person name="Schmutz J."/>
            <person name="Slot J.C."/>
            <person name="St John F."/>
            <person name="Stenlid J."/>
            <person name="Sun H."/>
            <person name="Sun S."/>
            <person name="Syed K."/>
            <person name="Tsang A."/>
            <person name="Wiebenga A."/>
            <person name="Young D."/>
            <person name="Pisabarro A."/>
            <person name="Eastwood D.C."/>
            <person name="Martin F."/>
            <person name="Cullen D."/>
            <person name="Grigoriev I.V."/>
            <person name="Hibbett D.S."/>
        </authorList>
    </citation>
    <scope>NUCLEOTIDE SEQUENCE [LARGE SCALE GENOMIC DNA]</scope>
    <source>
        <strain evidence="14 15">MD-104</strain>
    </source>
</reference>
<protein>
    <submittedName>
        <fullName evidence="14">Cytochrome P450</fullName>
    </submittedName>
</protein>
<dbReference type="SUPFAM" id="SSF48264">
    <property type="entry name" value="Cytochrome P450"/>
    <property type="match status" value="1"/>
</dbReference>
<dbReference type="InterPro" id="IPR036396">
    <property type="entry name" value="Cyt_P450_sf"/>
</dbReference>
<dbReference type="GO" id="GO:0016020">
    <property type="term" value="C:membrane"/>
    <property type="evidence" value="ECO:0007669"/>
    <property type="project" value="UniProtKB-SubCell"/>
</dbReference>
<dbReference type="Gene3D" id="1.10.630.10">
    <property type="entry name" value="Cytochrome P450"/>
    <property type="match status" value="1"/>
</dbReference>
<dbReference type="GO" id="GO:0005506">
    <property type="term" value="F:iron ion binding"/>
    <property type="evidence" value="ECO:0007669"/>
    <property type="project" value="InterPro"/>
</dbReference>
<evidence type="ECO:0000256" key="13">
    <source>
        <dbReference type="SAM" id="MobiDB-lite"/>
    </source>
</evidence>
<evidence type="ECO:0000256" key="10">
    <source>
        <dbReference type="ARBA" id="ARBA00023004"/>
    </source>
</evidence>
<dbReference type="PANTHER" id="PTHR46300:SF7">
    <property type="entry name" value="P450, PUTATIVE (EUROFUNG)-RELATED"/>
    <property type="match status" value="1"/>
</dbReference>
<evidence type="ECO:0000256" key="12">
    <source>
        <dbReference type="ARBA" id="ARBA00023136"/>
    </source>
</evidence>
<comment type="pathway">
    <text evidence="3">Secondary metabolite biosynthesis.</text>
</comment>
<dbReference type="InterPro" id="IPR002401">
    <property type="entry name" value="Cyt_P450_E_grp-I"/>
</dbReference>
<evidence type="ECO:0000256" key="7">
    <source>
        <dbReference type="ARBA" id="ARBA00022723"/>
    </source>
</evidence>
<evidence type="ECO:0000313" key="15">
    <source>
        <dbReference type="Proteomes" id="UP000218811"/>
    </source>
</evidence>
<name>A0A2H3J3T2_WOLCO</name>
<dbReference type="PANTHER" id="PTHR46300">
    <property type="entry name" value="P450, PUTATIVE (EUROFUNG)-RELATED-RELATED"/>
    <property type="match status" value="1"/>
</dbReference>
<dbReference type="Proteomes" id="UP000218811">
    <property type="component" value="Unassembled WGS sequence"/>
</dbReference>
<evidence type="ECO:0000256" key="9">
    <source>
        <dbReference type="ARBA" id="ARBA00023002"/>
    </source>
</evidence>
<sequence length="327" mass="37064">WAVSIMDYGETFKRQRRYLQQNFRKQSLSNYHHIQTQEVHRLLNDLLVDPDNHAAHLKRLSGGIIMRIAYGHQVLSRDDHFIGIAEKGVLTIEAVGAIGAHIVDFVPWLRHIPDWMPGAGFKRLPPGTREDLYNFLHLPFEQVKAQMASGTATQCYTTTLMEETRGDDEEGVRSTAAIIYAGDLTSLKTQTLSAINTAILVLAANPVIQARAQAEMDVVVGSDRLPTFSDRERMPYMQCIISETFRWGATTPVGVPHRLCEDDYYRGYYLPKDSMIIANAWGMLHDPRVYPDPERFNPDRFLEGEGRTPQPDPRGPAFGFGRRQAHT</sequence>
<dbReference type="InterPro" id="IPR001128">
    <property type="entry name" value="Cyt_P450"/>
</dbReference>
<keyword evidence="10" id="KW-0408">Iron</keyword>
<proteinExistence type="inferred from homology"/>
<gene>
    <name evidence="14" type="ORF">WOLCODRAFT_83201</name>
</gene>
<keyword evidence="9" id="KW-0560">Oxidoreductase</keyword>
<dbReference type="OMA" id="ELWNEPE"/>
<evidence type="ECO:0000256" key="11">
    <source>
        <dbReference type="ARBA" id="ARBA00023033"/>
    </source>
</evidence>
<organism evidence="14 15">
    <name type="scientific">Wolfiporia cocos (strain MD-104)</name>
    <name type="common">Brown rot fungus</name>
    <dbReference type="NCBI Taxonomy" id="742152"/>
    <lineage>
        <taxon>Eukaryota</taxon>
        <taxon>Fungi</taxon>
        <taxon>Dikarya</taxon>
        <taxon>Basidiomycota</taxon>
        <taxon>Agaricomycotina</taxon>
        <taxon>Agaricomycetes</taxon>
        <taxon>Polyporales</taxon>
        <taxon>Phaeolaceae</taxon>
        <taxon>Wolfiporia</taxon>
    </lineage>
</organism>
<evidence type="ECO:0000256" key="4">
    <source>
        <dbReference type="ARBA" id="ARBA00010617"/>
    </source>
</evidence>
<dbReference type="GO" id="GO:0004497">
    <property type="term" value="F:monooxygenase activity"/>
    <property type="evidence" value="ECO:0007669"/>
    <property type="project" value="UniProtKB-KW"/>
</dbReference>
<keyword evidence="11" id="KW-0503">Monooxygenase</keyword>
<evidence type="ECO:0000313" key="14">
    <source>
        <dbReference type="EMBL" id="PCH36902.1"/>
    </source>
</evidence>
<dbReference type="Pfam" id="PF00067">
    <property type="entry name" value="p450"/>
    <property type="match status" value="1"/>
</dbReference>
<keyword evidence="6" id="KW-0812">Transmembrane</keyword>
<feature type="non-terminal residue" evidence="14">
    <location>
        <position position="1"/>
    </location>
</feature>
<accession>A0A2H3J3T2</accession>
<evidence type="ECO:0000256" key="8">
    <source>
        <dbReference type="ARBA" id="ARBA00022989"/>
    </source>
</evidence>
<evidence type="ECO:0000256" key="1">
    <source>
        <dbReference type="ARBA" id="ARBA00001971"/>
    </source>
</evidence>